<name>A0A1G9J070_9SPHI</name>
<keyword evidence="2" id="KW-1185">Reference proteome</keyword>
<sequence length="52" mass="5874">MAFKARLDFSGKEHHVFHVAYSLNPDVDAKGRLSSRKLKVGIANHINDWPKA</sequence>
<dbReference type="AlphaFoldDB" id="A0A1G9J070"/>
<dbReference type="Proteomes" id="UP000183200">
    <property type="component" value="Unassembled WGS sequence"/>
</dbReference>
<evidence type="ECO:0000313" key="2">
    <source>
        <dbReference type="Proteomes" id="UP000183200"/>
    </source>
</evidence>
<evidence type="ECO:0000313" key="1">
    <source>
        <dbReference type="EMBL" id="SDL30869.1"/>
    </source>
</evidence>
<protein>
    <submittedName>
        <fullName evidence="1">Uncharacterized protein</fullName>
    </submittedName>
</protein>
<gene>
    <name evidence="1" type="ORF">SAMN05421820_101109</name>
</gene>
<reference evidence="2" key="1">
    <citation type="submission" date="2016-10" db="EMBL/GenBank/DDBJ databases">
        <authorList>
            <person name="Varghese N."/>
            <person name="Submissions S."/>
        </authorList>
    </citation>
    <scope>NUCLEOTIDE SEQUENCE [LARGE SCALE GENOMIC DNA]</scope>
    <source>
        <strain evidence="2">DSM 19110</strain>
    </source>
</reference>
<dbReference type="RefSeq" id="WP_172664780.1">
    <property type="nucleotide sequence ID" value="NZ_FNGY01000001.1"/>
</dbReference>
<accession>A0A1G9J070</accession>
<dbReference type="EMBL" id="FNGY01000001">
    <property type="protein sequence ID" value="SDL30869.1"/>
    <property type="molecule type" value="Genomic_DNA"/>
</dbReference>
<organism evidence="1 2">
    <name type="scientific">Pedobacter steynii</name>
    <dbReference type="NCBI Taxonomy" id="430522"/>
    <lineage>
        <taxon>Bacteria</taxon>
        <taxon>Pseudomonadati</taxon>
        <taxon>Bacteroidota</taxon>
        <taxon>Sphingobacteriia</taxon>
        <taxon>Sphingobacteriales</taxon>
        <taxon>Sphingobacteriaceae</taxon>
        <taxon>Pedobacter</taxon>
    </lineage>
</organism>
<proteinExistence type="predicted"/>